<protein>
    <submittedName>
        <fullName evidence="3">Doublecortin domain containing 2B</fullName>
    </submittedName>
</protein>
<evidence type="ECO:0000256" key="1">
    <source>
        <dbReference type="ARBA" id="ARBA00022737"/>
    </source>
</evidence>
<evidence type="ECO:0000313" key="3">
    <source>
        <dbReference type="Ensembl" id="ENSNPEP00000007228.1"/>
    </source>
</evidence>
<proteinExistence type="predicted"/>
<evidence type="ECO:0000313" key="4">
    <source>
        <dbReference type="Proteomes" id="UP000694420"/>
    </source>
</evidence>
<accession>A0A8C7EBA3</accession>
<dbReference type="SMART" id="SM00537">
    <property type="entry name" value="DCX"/>
    <property type="match status" value="2"/>
</dbReference>
<keyword evidence="4" id="KW-1185">Reference proteome</keyword>
<dbReference type="PANTHER" id="PTHR23004:SF10">
    <property type="entry name" value="DOUBLECORTIN DOMAIN-CONTAINING PROTEIN 2B"/>
    <property type="match status" value="1"/>
</dbReference>
<dbReference type="Pfam" id="PF03607">
    <property type="entry name" value="DCX"/>
    <property type="match status" value="2"/>
</dbReference>
<dbReference type="SUPFAM" id="SSF89837">
    <property type="entry name" value="Doublecortin (DC)"/>
    <property type="match status" value="2"/>
</dbReference>
<dbReference type="AlphaFoldDB" id="A0A8C7EBA3"/>
<dbReference type="FunFam" id="3.10.20.230:FF:000004">
    <property type="entry name" value="Doublecortin domain containing 2"/>
    <property type="match status" value="1"/>
</dbReference>
<dbReference type="GO" id="GO:0005815">
    <property type="term" value="C:microtubule organizing center"/>
    <property type="evidence" value="ECO:0007669"/>
    <property type="project" value="TreeGrafter"/>
</dbReference>
<dbReference type="GO" id="GO:0005874">
    <property type="term" value="C:microtubule"/>
    <property type="evidence" value="ECO:0007669"/>
    <property type="project" value="TreeGrafter"/>
</dbReference>
<evidence type="ECO:0000259" key="2">
    <source>
        <dbReference type="PROSITE" id="PS50309"/>
    </source>
</evidence>
<dbReference type="InterPro" id="IPR003533">
    <property type="entry name" value="Doublecortin_dom"/>
</dbReference>
<sequence length="335" mass="36794">MGSSPALAPAPPAKNVVVYRNGDPFFRGRRVVVNQRRFLTFEAFLNELTRSVGAAVAVRKLYTARQGRRVARLGDLRDGCQYVAAGSERFKSLEVRTRDPGRTRRCQEPPRPLCRHTALPHPLRRLSRSVFRNGDLLSPPFRLPLPGSALPEQDALLTLLTEKVTVRGGAVRKLCRLDGAQVCEAEELVNGGYYVAVGAEKYQNLPYLELLVPQAPVYRTPRCVGSSCGCWLAPSTGLWHLGEVPLGSVYLQYPFSSLLSLAGGVVYKAKDPRRETRGAREVKEDEHTKVEVPIDQVGDTISCPLRSLPLLHGGSYSIGAPGFAQQGHRLQDTGS</sequence>
<dbReference type="Ensembl" id="ENSNPET00000007407.1">
    <property type="protein sequence ID" value="ENSNPEP00000007228.1"/>
    <property type="gene ID" value="ENSNPEG00000005418.1"/>
</dbReference>
<dbReference type="InterPro" id="IPR036572">
    <property type="entry name" value="Doublecortin_dom_sf"/>
</dbReference>
<name>A0A8C7EBA3_NOTPE</name>
<feature type="domain" description="Doublecortin" evidence="2">
    <location>
        <begin position="130"/>
        <end position="208"/>
    </location>
</feature>
<dbReference type="FunFam" id="3.10.20.230:FF:000011">
    <property type="entry name" value="Doublecortin domain containing 2B"/>
    <property type="match status" value="1"/>
</dbReference>
<feature type="domain" description="Doublecortin" evidence="2">
    <location>
        <begin position="14"/>
        <end position="96"/>
    </location>
</feature>
<keyword evidence="1" id="KW-0677">Repeat</keyword>
<dbReference type="GO" id="GO:0035556">
    <property type="term" value="P:intracellular signal transduction"/>
    <property type="evidence" value="ECO:0007669"/>
    <property type="project" value="InterPro"/>
</dbReference>
<reference evidence="3" key="1">
    <citation type="submission" date="2025-08" db="UniProtKB">
        <authorList>
            <consortium name="Ensembl"/>
        </authorList>
    </citation>
    <scope>IDENTIFICATION</scope>
</reference>
<reference evidence="3" key="2">
    <citation type="submission" date="2025-09" db="UniProtKB">
        <authorList>
            <consortium name="Ensembl"/>
        </authorList>
    </citation>
    <scope>IDENTIFICATION</scope>
</reference>
<dbReference type="Proteomes" id="UP000694420">
    <property type="component" value="Unplaced"/>
</dbReference>
<dbReference type="PROSITE" id="PS50309">
    <property type="entry name" value="DC"/>
    <property type="match status" value="2"/>
</dbReference>
<dbReference type="Gene3D" id="3.10.20.230">
    <property type="entry name" value="Doublecortin domain"/>
    <property type="match status" value="2"/>
</dbReference>
<dbReference type="PANTHER" id="PTHR23004">
    <property type="entry name" value="DOUBLECORTIN DOMAIN CONTAINING 2"/>
    <property type="match status" value="1"/>
</dbReference>
<organism evidence="3 4">
    <name type="scientific">Nothoprocta perdicaria</name>
    <name type="common">Chilean tinamou</name>
    <name type="synonym">Crypturus perdicarius</name>
    <dbReference type="NCBI Taxonomy" id="30464"/>
    <lineage>
        <taxon>Eukaryota</taxon>
        <taxon>Metazoa</taxon>
        <taxon>Chordata</taxon>
        <taxon>Craniata</taxon>
        <taxon>Vertebrata</taxon>
        <taxon>Euteleostomi</taxon>
        <taxon>Archelosauria</taxon>
        <taxon>Archosauria</taxon>
        <taxon>Dinosauria</taxon>
        <taxon>Saurischia</taxon>
        <taxon>Theropoda</taxon>
        <taxon>Coelurosauria</taxon>
        <taxon>Aves</taxon>
        <taxon>Palaeognathae</taxon>
        <taxon>Tinamiformes</taxon>
        <taxon>Tinamidae</taxon>
        <taxon>Nothoprocta</taxon>
    </lineage>
</organism>